<protein>
    <recommendedName>
        <fullName evidence="2">Aerotolerance regulator N-terminal domain-containing protein</fullName>
    </recommendedName>
</protein>
<feature type="domain" description="Aerotolerance regulator N-terminal" evidence="2">
    <location>
        <begin position="6"/>
        <end position="80"/>
    </location>
</feature>
<keyword evidence="1" id="KW-0812">Transmembrane</keyword>
<reference evidence="3 4" key="1">
    <citation type="submission" date="2017-08" db="EMBL/GenBank/DDBJ databases">
        <title>Infants hospitalized years apart are colonized by the same room-sourced microbial strains.</title>
        <authorList>
            <person name="Brooks B."/>
            <person name="Olm M.R."/>
            <person name="Firek B.A."/>
            <person name="Baker R."/>
            <person name="Thomas B.C."/>
            <person name="Morowitz M.J."/>
            <person name="Banfield J.F."/>
        </authorList>
    </citation>
    <scope>NUCLEOTIDE SEQUENCE [LARGE SCALE GENOMIC DNA]</scope>
    <source>
        <strain evidence="3">S2_006_000_R2_64</strain>
    </source>
</reference>
<dbReference type="EMBL" id="QFOT01000038">
    <property type="protein sequence ID" value="PZP56076.1"/>
    <property type="molecule type" value="Genomic_DNA"/>
</dbReference>
<keyword evidence="1" id="KW-1133">Transmembrane helix</keyword>
<gene>
    <name evidence="3" type="ORF">DI586_04805</name>
</gene>
<dbReference type="Pfam" id="PF07584">
    <property type="entry name" value="BatA"/>
    <property type="match status" value="1"/>
</dbReference>
<dbReference type="NCBIfam" id="TIGR02226">
    <property type="entry name" value="two_anch"/>
    <property type="match status" value="1"/>
</dbReference>
<evidence type="ECO:0000313" key="4">
    <source>
        <dbReference type="Proteomes" id="UP000249739"/>
    </source>
</evidence>
<evidence type="ECO:0000256" key="1">
    <source>
        <dbReference type="SAM" id="Phobius"/>
    </source>
</evidence>
<dbReference type="Gene3D" id="3.40.50.880">
    <property type="match status" value="1"/>
</dbReference>
<organism evidence="3 4">
    <name type="scientific">Micavibrio aeruginosavorus</name>
    <dbReference type="NCBI Taxonomy" id="349221"/>
    <lineage>
        <taxon>Bacteria</taxon>
        <taxon>Pseudomonadati</taxon>
        <taxon>Bdellovibrionota</taxon>
        <taxon>Bdellovibrionia</taxon>
        <taxon>Bdellovibrionales</taxon>
        <taxon>Pseudobdellovibrionaceae</taxon>
        <taxon>Micavibrio</taxon>
    </lineage>
</organism>
<feature type="transmembrane region" description="Helical" evidence="1">
    <location>
        <begin position="58"/>
        <end position="79"/>
    </location>
</feature>
<evidence type="ECO:0000259" key="2">
    <source>
        <dbReference type="Pfam" id="PF07584"/>
    </source>
</evidence>
<dbReference type="InterPro" id="IPR011933">
    <property type="entry name" value="Double_TM_dom"/>
</dbReference>
<dbReference type="Proteomes" id="UP000249739">
    <property type="component" value="Unassembled WGS sequence"/>
</dbReference>
<feature type="transmembrane region" description="Helical" evidence="1">
    <location>
        <begin position="12"/>
        <end position="30"/>
    </location>
</feature>
<dbReference type="PANTHER" id="PTHR37464">
    <property type="entry name" value="BLL2463 PROTEIN"/>
    <property type="match status" value="1"/>
</dbReference>
<dbReference type="AlphaFoldDB" id="A0A2W5HD43"/>
<accession>A0A2W5HD43</accession>
<dbReference type="InterPro" id="IPR029062">
    <property type="entry name" value="Class_I_gatase-like"/>
</dbReference>
<feature type="non-terminal residue" evidence="3">
    <location>
        <position position="503"/>
    </location>
</feature>
<dbReference type="InterPro" id="IPR024163">
    <property type="entry name" value="Aerotolerance_reg_N"/>
</dbReference>
<evidence type="ECO:0000313" key="3">
    <source>
        <dbReference type="EMBL" id="PZP56076.1"/>
    </source>
</evidence>
<sequence>MNGIPLAFLHPWILSAFAVLPVLWFILRFMPPLPKKTFLPTARFLIGLNNSQTTPDTAPWWLILLRLLILACLILAFAAPIHNPQKPAEASGPLRLIFDNGWASAQIWDKQTAKAEEILQAAITANRPVQILFTATKNDNAFIRADQALSRIRNAQPQSWPGEPISLSSSENADTVWISSGLAENDFYKVAENFSSDGLTVYMPEMKDRPALLRKPGTPEALVSVETVSGSGEKSVNLQAFDAKGKLVNQLRVDISGQSGGMPVMDEAGLFAGKNIYQWKAPSFAGTGGVYLADISKGTFSIGIESKNAAGSSDFSDASFYLSRALEGSARIENGSIDDLIKKNIAVILLPDISSFSPQTLTALEKWIDAGGILLRFGGNNMSEADNVLVPVPLRTGLRSLSGDMTWTKALKLSEFTKNSPFTGMTVPDVTVEKQLLAEPSADLDKYVWAKLSDGTPFITAKPQGNGMIVLVHSTATPDWSDFVLSGFYPTFLKEILELSSVP</sequence>
<dbReference type="SUPFAM" id="SSF52317">
    <property type="entry name" value="Class I glutamine amidotransferase-like"/>
    <property type="match status" value="1"/>
</dbReference>
<name>A0A2W5HD43_9BACT</name>
<proteinExistence type="predicted"/>
<comment type="caution">
    <text evidence="3">The sequence shown here is derived from an EMBL/GenBank/DDBJ whole genome shotgun (WGS) entry which is preliminary data.</text>
</comment>
<dbReference type="PANTHER" id="PTHR37464:SF1">
    <property type="entry name" value="BLL2463 PROTEIN"/>
    <property type="match status" value="1"/>
</dbReference>
<keyword evidence="1" id="KW-0472">Membrane</keyword>